<gene>
    <name evidence="1" type="ORF">A2765_05680</name>
</gene>
<protein>
    <submittedName>
        <fullName evidence="1">Uncharacterized protein</fullName>
    </submittedName>
</protein>
<proteinExistence type="predicted"/>
<evidence type="ECO:0000313" key="1">
    <source>
        <dbReference type="EMBL" id="OGG58409.1"/>
    </source>
</evidence>
<dbReference type="AlphaFoldDB" id="A0A1F6DAG3"/>
<reference evidence="1 2" key="1">
    <citation type="journal article" date="2016" name="Nat. Commun.">
        <title>Thousands of microbial genomes shed light on interconnected biogeochemical processes in an aquifer system.</title>
        <authorList>
            <person name="Anantharaman K."/>
            <person name="Brown C.T."/>
            <person name="Hug L.A."/>
            <person name="Sharon I."/>
            <person name="Castelle C.J."/>
            <person name="Probst A.J."/>
            <person name="Thomas B.C."/>
            <person name="Singh A."/>
            <person name="Wilkins M.J."/>
            <person name="Karaoz U."/>
            <person name="Brodie E.L."/>
            <person name="Williams K.H."/>
            <person name="Hubbard S.S."/>
            <person name="Banfield J.F."/>
        </authorList>
    </citation>
    <scope>NUCLEOTIDE SEQUENCE [LARGE SCALE GENOMIC DNA]</scope>
</reference>
<name>A0A1F6DAG3_9BACT</name>
<comment type="caution">
    <text evidence="1">The sequence shown here is derived from an EMBL/GenBank/DDBJ whole genome shotgun (WGS) entry which is preliminary data.</text>
</comment>
<dbReference type="EMBL" id="MFLA01000033">
    <property type="protein sequence ID" value="OGG58409.1"/>
    <property type="molecule type" value="Genomic_DNA"/>
</dbReference>
<evidence type="ECO:0000313" key="2">
    <source>
        <dbReference type="Proteomes" id="UP000176377"/>
    </source>
</evidence>
<accession>A0A1F6DAG3</accession>
<sequence>MDTWVKYLIIGVIILFLLPFAAARIAGTACDVTGDTGCEAAQRMNRGSSVSQPIVTREVAPAYYQGSVAPPVYAPAAPPAYRGQQQVRQVQPIRRKTMIDSPAQRGSANEYCFQQHPHWRRVMATRDDCQITTGHGSGSTLCKIRCG</sequence>
<organism evidence="1 2">
    <name type="scientific">Candidatus Kaiserbacteria bacterium RIFCSPHIGHO2_01_FULL_56_24</name>
    <dbReference type="NCBI Taxonomy" id="1798487"/>
    <lineage>
        <taxon>Bacteria</taxon>
        <taxon>Candidatus Kaiseribacteriota</taxon>
    </lineage>
</organism>
<dbReference type="Proteomes" id="UP000176377">
    <property type="component" value="Unassembled WGS sequence"/>
</dbReference>